<dbReference type="NCBIfam" id="TIGR01128">
    <property type="entry name" value="holA"/>
    <property type="match status" value="1"/>
</dbReference>
<evidence type="ECO:0000313" key="9">
    <source>
        <dbReference type="EMBL" id="OAG89957.1"/>
    </source>
</evidence>
<dbReference type="PANTHER" id="PTHR34388:SF1">
    <property type="entry name" value="DNA POLYMERASE III SUBUNIT DELTA"/>
    <property type="match status" value="1"/>
</dbReference>
<dbReference type="SUPFAM" id="SSF48019">
    <property type="entry name" value="post-AAA+ oligomerization domain-like"/>
    <property type="match status" value="1"/>
</dbReference>
<protein>
    <recommendedName>
        <fullName evidence="1">DNA-directed DNA polymerase</fullName>
        <ecNumber evidence="1">2.7.7.7</ecNumber>
    </recommendedName>
</protein>
<dbReference type="InterPro" id="IPR005790">
    <property type="entry name" value="DNA_polIII_delta"/>
</dbReference>
<keyword evidence="5" id="KW-0239">DNA-directed DNA polymerase</keyword>
<reference evidence="9 11" key="1">
    <citation type="submission" date="2016-02" db="EMBL/GenBank/DDBJ databases">
        <title>Draft genome sequence of Acidibacillus ferrooxidans SLC66.</title>
        <authorList>
            <person name="Oliveira G."/>
            <person name="Nancucheo I."/>
            <person name="Dall'Agnol H."/>
            <person name="Johnson B."/>
            <person name="Oliveira R."/>
            <person name="Nunes G.L."/>
            <person name="Tzotzos G."/>
            <person name="Orellana S.C."/>
            <person name="Salim A.C."/>
            <person name="Araujo F.M."/>
        </authorList>
    </citation>
    <scope>NUCLEOTIDE SEQUENCE [LARGE SCALE GENOMIC DNA]</scope>
    <source>
        <strain evidence="9 11">SLC66</strain>
    </source>
</reference>
<evidence type="ECO:0000313" key="10">
    <source>
        <dbReference type="EMBL" id="OPG17451.1"/>
    </source>
</evidence>
<keyword evidence="2" id="KW-0808">Transferase</keyword>
<dbReference type="Gene3D" id="3.40.50.300">
    <property type="entry name" value="P-loop containing nucleotide triphosphate hydrolases"/>
    <property type="match status" value="1"/>
</dbReference>
<dbReference type="GO" id="GO:0003887">
    <property type="term" value="F:DNA-directed DNA polymerase activity"/>
    <property type="evidence" value="ECO:0007669"/>
    <property type="project" value="UniProtKB-KW"/>
</dbReference>
<comment type="catalytic activity">
    <reaction evidence="7">
        <text>DNA(n) + a 2'-deoxyribonucleoside 5'-triphosphate = DNA(n+1) + diphosphate</text>
        <dbReference type="Rhea" id="RHEA:22508"/>
        <dbReference type="Rhea" id="RHEA-COMP:17339"/>
        <dbReference type="Rhea" id="RHEA-COMP:17340"/>
        <dbReference type="ChEBI" id="CHEBI:33019"/>
        <dbReference type="ChEBI" id="CHEBI:61560"/>
        <dbReference type="ChEBI" id="CHEBI:173112"/>
        <dbReference type="EC" id="2.7.7.7"/>
    </reaction>
</comment>
<reference evidence="10 12" key="2">
    <citation type="submission" date="2017-02" db="EMBL/GenBank/DDBJ databases">
        <title>Draft genome of Acidibacillus ferrooxidans Huett2.</title>
        <authorList>
            <person name="Schopf S."/>
        </authorList>
    </citation>
    <scope>NUCLEOTIDE SEQUENCE [LARGE SCALE GENOMIC DNA]</scope>
    <source>
        <strain evidence="10 12">Huett2</strain>
    </source>
</reference>
<dbReference type="Proteomes" id="UP000190229">
    <property type="component" value="Unassembled WGS sequence"/>
</dbReference>
<dbReference type="EMBL" id="LSUQ01000079">
    <property type="protein sequence ID" value="OAG89957.1"/>
    <property type="molecule type" value="Genomic_DNA"/>
</dbReference>
<proteinExistence type="inferred from homology"/>
<evidence type="ECO:0000256" key="7">
    <source>
        <dbReference type="ARBA" id="ARBA00049244"/>
    </source>
</evidence>
<dbReference type="OrthoDB" id="9775929at2"/>
<dbReference type="Gene3D" id="1.20.272.10">
    <property type="match status" value="1"/>
</dbReference>
<organism evidence="10 12">
    <name type="scientific">Ferroacidibacillus organovorans</name>
    <dbReference type="NCBI Taxonomy" id="1765683"/>
    <lineage>
        <taxon>Bacteria</taxon>
        <taxon>Bacillati</taxon>
        <taxon>Bacillota</taxon>
        <taxon>Bacilli</taxon>
        <taxon>Bacillales</taxon>
        <taxon>Alicyclobacillaceae</taxon>
        <taxon>Ferroacidibacillus</taxon>
    </lineage>
</organism>
<dbReference type="Proteomes" id="UP000077421">
    <property type="component" value="Unassembled WGS sequence"/>
</dbReference>
<keyword evidence="4" id="KW-0235">DNA replication</keyword>
<dbReference type="InterPro" id="IPR048466">
    <property type="entry name" value="DNA_pol3_delta-like_C"/>
</dbReference>
<evidence type="ECO:0000256" key="3">
    <source>
        <dbReference type="ARBA" id="ARBA00022695"/>
    </source>
</evidence>
<feature type="domain" description="DNA polymerase III delta subunit-like C-terminal" evidence="8">
    <location>
        <begin position="221"/>
        <end position="338"/>
    </location>
</feature>
<accession>A0A162RYW6</accession>
<sequence length="350" mass="39254">MHVSFQDAVRELKSGPPAAIYLLYDVSDGWFLDRLLTSVTDALSRLATPYALSRVRAAHDRLDELEIALGEGSLFGDLAVVCASEFDYVGTAYKGKTPDQLVAILEGQLKRSEQDTPLLILVTTQEKPDERKKWVKSLIASVGARVIRAGGLSRQEVELFAQELLVDFPGITPSQKRWLIARTGDRVGQLARELQKIDTFLAGEQTLSQADLEALVPDFRETDVFEVIRLSVSGKNNDAYVAYQRLGEDHSTFGLLALLTRQYRLVLRVIEAERDRISEATLCTSLGLRPFMLKPLKEQARVLTRETCSARLRELSDLEYQIKAGQLKEQTAMELYFARRMCRTEGISAV</sequence>
<keyword evidence="3" id="KW-0548">Nucleotidyltransferase</keyword>
<keyword evidence="12" id="KW-1185">Reference proteome</keyword>
<dbReference type="STRING" id="1765683.B2M26_01595"/>
<comment type="caution">
    <text evidence="10">The sequence shown here is derived from an EMBL/GenBank/DDBJ whole genome shotgun (WGS) entry which is preliminary data.</text>
</comment>
<evidence type="ECO:0000259" key="8">
    <source>
        <dbReference type="Pfam" id="PF21694"/>
    </source>
</evidence>
<dbReference type="AlphaFoldDB" id="A0A162RYW6"/>
<evidence type="ECO:0000256" key="6">
    <source>
        <dbReference type="ARBA" id="ARBA00034754"/>
    </source>
</evidence>
<name>A0A162RYW6_9BACL</name>
<dbReference type="EMBL" id="MWPS01000003">
    <property type="protein sequence ID" value="OPG17451.1"/>
    <property type="molecule type" value="Genomic_DNA"/>
</dbReference>
<dbReference type="EC" id="2.7.7.7" evidence="1"/>
<evidence type="ECO:0000256" key="2">
    <source>
        <dbReference type="ARBA" id="ARBA00022679"/>
    </source>
</evidence>
<evidence type="ECO:0000256" key="4">
    <source>
        <dbReference type="ARBA" id="ARBA00022705"/>
    </source>
</evidence>
<dbReference type="Pfam" id="PF21694">
    <property type="entry name" value="DNA_pol3_delta_C"/>
    <property type="match status" value="1"/>
</dbReference>
<dbReference type="GO" id="GO:0006261">
    <property type="term" value="P:DNA-templated DNA replication"/>
    <property type="evidence" value="ECO:0007669"/>
    <property type="project" value="TreeGrafter"/>
</dbReference>
<dbReference type="InterPro" id="IPR027417">
    <property type="entry name" value="P-loop_NTPase"/>
</dbReference>
<evidence type="ECO:0000256" key="5">
    <source>
        <dbReference type="ARBA" id="ARBA00022932"/>
    </source>
</evidence>
<dbReference type="PANTHER" id="PTHR34388">
    <property type="entry name" value="DNA POLYMERASE III SUBUNIT DELTA"/>
    <property type="match status" value="1"/>
</dbReference>
<dbReference type="InterPro" id="IPR008921">
    <property type="entry name" value="DNA_pol3_clamp-load_cplx_C"/>
</dbReference>
<dbReference type="GO" id="GO:0009360">
    <property type="term" value="C:DNA polymerase III complex"/>
    <property type="evidence" value="ECO:0007669"/>
    <property type="project" value="TreeGrafter"/>
</dbReference>
<dbReference type="RefSeq" id="WP_067567258.1">
    <property type="nucleotide sequence ID" value="NZ_LSUQ01000079.1"/>
</dbReference>
<dbReference type="GO" id="GO:0003677">
    <property type="term" value="F:DNA binding"/>
    <property type="evidence" value="ECO:0007669"/>
    <property type="project" value="InterPro"/>
</dbReference>
<evidence type="ECO:0000313" key="12">
    <source>
        <dbReference type="Proteomes" id="UP000190229"/>
    </source>
</evidence>
<gene>
    <name evidence="9" type="ORF">AYW79_14275</name>
    <name evidence="10" type="ORF">B2M26_01595</name>
</gene>
<evidence type="ECO:0000313" key="11">
    <source>
        <dbReference type="Proteomes" id="UP000077421"/>
    </source>
</evidence>
<comment type="similarity">
    <text evidence="6">Belongs to the DNA polymerase HolA subunit family.</text>
</comment>
<evidence type="ECO:0000256" key="1">
    <source>
        <dbReference type="ARBA" id="ARBA00012417"/>
    </source>
</evidence>